<keyword evidence="3" id="KW-1133">Transmembrane helix</keyword>
<keyword evidence="3" id="KW-0812">Transmembrane</keyword>
<dbReference type="PROSITE" id="PS50263">
    <property type="entry name" value="CN_HYDROLASE"/>
    <property type="match status" value="1"/>
</dbReference>
<dbReference type="Proteomes" id="UP001142055">
    <property type="component" value="Chromosome 2"/>
</dbReference>
<evidence type="ECO:0000256" key="2">
    <source>
        <dbReference type="ARBA" id="ARBA00022801"/>
    </source>
</evidence>
<keyword evidence="2" id="KW-0378">Hydrolase</keyword>
<accession>A0A9Q0RKY7</accession>
<organism evidence="5 6">
    <name type="scientific">Blomia tropicalis</name>
    <name type="common">Mite</name>
    <dbReference type="NCBI Taxonomy" id="40697"/>
    <lineage>
        <taxon>Eukaryota</taxon>
        <taxon>Metazoa</taxon>
        <taxon>Ecdysozoa</taxon>
        <taxon>Arthropoda</taxon>
        <taxon>Chelicerata</taxon>
        <taxon>Arachnida</taxon>
        <taxon>Acari</taxon>
        <taxon>Acariformes</taxon>
        <taxon>Sarcoptiformes</taxon>
        <taxon>Astigmata</taxon>
        <taxon>Glycyphagoidea</taxon>
        <taxon>Echimyopodidae</taxon>
        <taxon>Blomia</taxon>
    </lineage>
</organism>
<dbReference type="InterPro" id="IPR003010">
    <property type="entry name" value="C-N_Hydrolase"/>
</dbReference>
<dbReference type="SUPFAM" id="SSF56317">
    <property type="entry name" value="Carbon-nitrogen hydrolase"/>
    <property type="match status" value="1"/>
</dbReference>
<sequence>MNRTTWWLGSIGVLSLVVIACLVAFVIPGSCITCSDQPSNTGCFRAAVLDHVHQSSRNGGGTKENIKLNLKLYETAAKTAKEQGADIIVFPENGIVYGIGSRANALKYGEVLPESKTSMCTDSYASSHPIAYQLACLAKEHQMFVAADMIDVQTCQTKSCPIDKKYAFNTAVLFDRNGYLLGKYHKMHPFGELQFNVPPKDELVVIETEIGRLSMQVCFDLIYNKPGVVLASQDKIDTMLFPTWWFDELPFLAASQYQMSWAFGNKINLLASNIHLVAVGSKGSGIFAGGHGQFEVISEPDAKARILVATLPINARSDAQCSMDSKKIEVPQMVPIPSNVIYNYQMMNLTENTVKKLDPSMEAISACDGGVCCQLNYQMDQSSIKSDEEYYLIVTNRTRPGAYPWTEEYCGLVLCPHMTKLDTCKQISSNNPLQTKFLYAKLSGEFSSETHVYPSVIGSEHKVLPKDGGLWTYEDEKTDVGAKKQKFFITFGNKEERKSYTISTIGLYGRVYARDPPYEQKPLGESIPL</sequence>
<name>A0A9Q0RKY7_BLOTA</name>
<dbReference type="PANTHER" id="PTHR10609:SF27">
    <property type="entry name" value="CN HYDROLASE DOMAIN-CONTAINING PROTEIN-RELATED"/>
    <property type="match status" value="1"/>
</dbReference>
<comment type="caution">
    <text evidence="5">The sequence shown here is derived from an EMBL/GenBank/DDBJ whole genome shotgun (WGS) entry which is preliminary data.</text>
</comment>
<dbReference type="Pfam" id="PF00795">
    <property type="entry name" value="CN_hydrolase"/>
    <property type="match status" value="1"/>
</dbReference>
<evidence type="ECO:0000256" key="3">
    <source>
        <dbReference type="SAM" id="Phobius"/>
    </source>
</evidence>
<comment type="similarity">
    <text evidence="1">Belongs to the carbon-nitrogen hydrolase superfamily. BTD/VNN family.</text>
</comment>
<keyword evidence="3" id="KW-0472">Membrane</keyword>
<dbReference type="GO" id="GO:0016787">
    <property type="term" value="F:hydrolase activity"/>
    <property type="evidence" value="ECO:0007669"/>
    <property type="project" value="UniProtKB-KW"/>
</dbReference>
<evidence type="ECO:0000256" key="1">
    <source>
        <dbReference type="ARBA" id="ARBA00008225"/>
    </source>
</evidence>
<dbReference type="PROSITE" id="PS51257">
    <property type="entry name" value="PROKAR_LIPOPROTEIN"/>
    <property type="match status" value="1"/>
</dbReference>
<dbReference type="InterPro" id="IPR036526">
    <property type="entry name" value="C-N_Hydrolase_sf"/>
</dbReference>
<gene>
    <name evidence="5" type="ORF">RDWZM_005555</name>
</gene>
<dbReference type="InterPro" id="IPR040154">
    <property type="entry name" value="Biotinidase/VNN"/>
</dbReference>
<protein>
    <recommendedName>
        <fullName evidence="4">CN hydrolase domain-containing protein</fullName>
    </recommendedName>
</protein>
<dbReference type="OMA" id="HWQICSL"/>
<dbReference type="PANTHER" id="PTHR10609">
    <property type="entry name" value="BIOTINIDASE-RELATED"/>
    <property type="match status" value="1"/>
</dbReference>
<evidence type="ECO:0000259" key="4">
    <source>
        <dbReference type="PROSITE" id="PS50263"/>
    </source>
</evidence>
<reference evidence="5" key="1">
    <citation type="submission" date="2022-12" db="EMBL/GenBank/DDBJ databases">
        <title>Genome assemblies of Blomia tropicalis.</title>
        <authorList>
            <person name="Cui Y."/>
        </authorList>
    </citation>
    <scope>NUCLEOTIDE SEQUENCE</scope>
    <source>
        <tissue evidence="5">Adult mites</tissue>
    </source>
</reference>
<feature type="domain" description="CN hydrolase" evidence="4">
    <location>
        <begin position="44"/>
        <end position="313"/>
    </location>
</feature>
<dbReference type="AlphaFoldDB" id="A0A9Q0RKY7"/>
<evidence type="ECO:0000313" key="5">
    <source>
        <dbReference type="EMBL" id="KAJ6219743.1"/>
    </source>
</evidence>
<dbReference type="EMBL" id="JAPWDV010000002">
    <property type="protein sequence ID" value="KAJ6219743.1"/>
    <property type="molecule type" value="Genomic_DNA"/>
</dbReference>
<feature type="transmembrane region" description="Helical" evidence="3">
    <location>
        <begin position="7"/>
        <end position="27"/>
    </location>
</feature>
<proteinExistence type="inferred from homology"/>
<evidence type="ECO:0000313" key="6">
    <source>
        <dbReference type="Proteomes" id="UP001142055"/>
    </source>
</evidence>
<keyword evidence="6" id="KW-1185">Reference proteome</keyword>
<dbReference type="Pfam" id="PF19018">
    <property type="entry name" value="Vanin_C"/>
    <property type="match status" value="1"/>
</dbReference>
<dbReference type="InterPro" id="IPR043957">
    <property type="entry name" value="Vanin_C"/>
</dbReference>
<dbReference type="Gene3D" id="3.60.110.10">
    <property type="entry name" value="Carbon-nitrogen hydrolase"/>
    <property type="match status" value="1"/>
</dbReference>